<organism evidence="2 3">
    <name type="scientific">Rubroshorea leprosula</name>
    <dbReference type="NCBI Taxonomy" id="152421"/>
    <lineage>
        <taxon>Eukaryota</taxon>
        <taxon>Viridiplantae</taxon>
        <taxon>Streptophyta</taxon>
        <taxon>Embryophyta</taxon>
        <taxon>Tracheophyta</taxon>
        <taxon>Spermatophyta</taxon>
        <taxon>Magnoliopsida</taxon>
        <taxon>eudicotyledons</taxon>
        <taxon>Gunneridae</taxon>
        <taxon>Pentapetalae</taxon>
        <taxon>rosids</taxon>
        <taxon>malvids</taxon>
        <taxon>Malvales</taxon>
        <taxon>Dipterocarpaceae</taxon>
        <taxon>Rubroshorea</taxon>
    </lineage>
</organism>
<feature type="compositionally biased region" description="Polar residues" evidence="1">
    <location>
        <begin position="246"/>
        <end position="257"/>
    </location>
</feature>
<gene>
    <name evidence="2" type="ORF">SLEP1_g49155</name>
</gene>
<feature type="compositionally biased region" description="Basic and acidic residues" evidence="1">
    <location>
        <begin position="1"/>
        <end position="16"/>
    </location>
</feature>
<name>A0AAV5LWS9_9ROSI</name>
<sequence length="318" mass="37178">MDSWRRQRGEIHHRQDMQGSRSQNRKPPIASWQPTVPSWEKKFCTLVGSIPWQKLLETKKSMYLYDNVVKWNDSAGEEAFHNAKNRFWAEINNLPCDITLPDPDIYIDEINWNSEIDPELIRDLEREPKVPDETDKKENVLILGSALLSNQSFSCTGWGDVEEDLAKHNGMAFDHKNENSENLRDHNYSPREGNIEESGWGQLWDNPCGWDQRDTTYESNNLDNKKVGDWGARDTTQKKREGGGQNMSRYKTSKFQGDNRQTDCRWRNVRGRQKASFAYEQQPENSRQWNSMNYCGQNHNNGFGKGGIPYRWEKQQVL</sequence>
<keyword evidence="3" id="KW-1185">Reference proteome</keyword>
<evidence type="ECO:0000313" key="2">
    <source>
        <dbReference type="EMBL" id="GKV41655.1"/>
    </source>
</evidence>
<feature type="region of interest" description="Disordered" evidence="1">
    <location>
        <begin position="215"/>
        <end position="257"/>
    </location>
</feature>
<evidence type="ECO:0000256" key="1">
    <source>
        <dbReference type="SAM" id="MobiDB-lite"/>
    </source>
</evidence>
<dbReference type="EMBL" id="BPVZ01000151">
    <property type="protein sequence ID" value="GKV41655.1"/>
    <property type="molecule type" value="Genomic_DNA"/>
</dbReference>
<proteinExistence type="predicted"/>
<protein>
    <submittedName>
        <fullName evidence="2">Uncharacterized protein</fullName>
    </submittedName>
</protein>
<dbReference type="Proteomes" id="UP001054252">
    <property type="component" value="Unassembled WGS sequence"/>
</dbReference>
<dbReference type="PANTHER" id="PTHR34567:SF3">
    <property type="entry name" value="FK506-BINDING-LIKE PROTEIN"/>
    <property type="match status" value="1"/>
</dbReference>
<evidence type="ECO:0000313" key="3">
    <source>
        <dbReference type="Proteomes" id="UP001054252"/>
    </source>
</evidence>
<feature type="region of interest" description="Disordered" evidence="1">
    <location>
        <begin position="1"/>
        <end position="34"/>
    </location>
</feature>
<feature type="compositionally biased region" description="Basic and acidic residues" evidence="1">
    <location>
        <begin position="223"/>
        <end position="242"/>
    </location>
</feature>
<accession>A0AAV5LWS9</accession>
<dbReference type="AlphaFoldDB" id="A0AAV5LWS9"/>
<comment type="caution">
    <text evidence="2">The sequence shown here is derived from an EMBL/GenBank/DDBJ whole genome shotgun (WGS) entry which is preliminary data.</text>
</comment>
<dbReference type="PANTHER" id="PTHR34567">
    <property type="entry name" value="FK506-BINDING-LIKE PROTEIN"/>
    <property type="match status" value="1"/>
</dbReference>
<reference evidence="2 3" key="1">
    <citation type="journal article" date="2021" name="Commun. Biol.">
        <title>The genome of Shorea leprosula (Dipterocarpaceae) highlights the ecological relevance of drought in aseasonal tropical rainforests.</title>
        <authorList>
            <person name="Ng K.K.S."/>
            <person name="Kobayashi M.J."/>
            <person name="Fawcett J.A."/>
            <person name="Hatakeyama M."/>
            <person name="Paape T."/>
            <person name="Ng C.H."/>
            <person name="Ang C.C."/>
            <person name="Tnah L.H."/>
            <person name="Lee C.T."/>
            <person name="Nishiyama T."/>
            <person name="Sese J."/>
            <person name="O'Brien M.J."/>
            <person name="Copetti D."/>
            <person name="Mohd Noor M.I."/>
            <person name="Ong R.C."/>
            <person name="Putra M."/>
            <person name="Sireger I.Z."/>
            <person name="Indrioko S."/>
            <person name="Kosugi Y."/>
            <person name="Izuno A."/>
            <person name="Isagi Y."/>
            <person name="Lee S.L."/>
            <person name="Shimizu K.K."/>
        </authorList>
    </citation>
    <scope>NUCLEOTIDE SEQUENCE [LARGE SCALE GENOMIC DNA]</scope>
    <source>
        <strain evidence="2">214</strain>
    </source>
</reference>